<proteinExistence type="predicted"/>
<keyword evidence="3" id="KW-0804">Transcription</keyword>
<dbReference type="InterPro" id="IPR018060">
    <property type="entry name" value="HTH_AraC"/>
</dbReference>
<evidence type="ECO:0000313" key="5">
    <source>
        <dbReference type="EMBL" id="WOB07239.1"/>
    </source>
</evidence>
<dbReference type="RefSeq" id="WP_316699911.1">
    <property type="nucleotide sequence ID" value="NZ_CP136336.1"/>
</dbReference>
<dbReference type="InterPro" id="IPR009057">
    <property type="entry name" value="Homeodomain-like_sf"/>
</dbReference>
<protein>
    <submittedName>
        <fullName evidence="5">AraC family transcriptional regulator</fullName>
    </submittedName>
</protein>
<gene>
    <name evidence="5" type="ORF">RXV79_20255</name>
</gene>
<keyword evidence="1" id="KW-0805">Transcription regulation</keyword>
<dbReference type="Gene3D" id="1.10.10.60">
    <property type="entry name" value="Homeodomain-like"/>
    <property type="match status" value="2"/>
</dbReference>
<dbReference type="EMBL" id="CP136336">
    <property type="protein sequence ID" value="WOB07239.1"/>
    <property type="molecule type" value="Genomic_DNA"/>
</dbReference>
<sequence>MSSAQPAALSAACLHGRRLHVVRDGFLYAGTIDEVTTQRQSVVLYLALTDEDFEIHLPHARLAARAAVLRPGVRNRVVGGMGPVACIDIGATHRHFSRLARAGFSAQAWPAGHFKVALRALRAFGEGSLSHAQADELYTWLAELAIDRTPAVRPTDERVREVMRLLRQDLGLPTAELAAAVGLSESWLVHLFHREVGITLRQYERTLRLQLAAAYLKRGVSLTEVAAMAGFADLAHFSKMWKVHYGFAPQRAFNGDEIFIDPIPSPLCVELRPH</sequence>
<keyword evidence="2" id="KW-0238">DNA-binding</keyword>
<evidence type="ECO:0000256" key="1">
    <source>
        <dbReference type="ARBA" id="ARBA00023015"/>
    </source>
</evidence>
<dbReference type="Pfam" id="PF12833">
    <property type="entry name" value="HTH_18"/>
    <property type="match status" value="1"/>
</dbReference>
<dbReference type="SUPFAM" id="SSF46689">
    <property type="entry name" value="Homeodomain-like"/>
    <property type="match status" value="2"/>
</dbReference>
<accession>A0ABZ0CQS4</accession>
<feature type="domain" description="HTH araC/xylS-type" evidence="4">
    <location>
        <begin position="157"/>
        <end position="255"/>
    </location>
</feature>
<evidence type="ECO:0000256" key="2">
    <source>
        <dbReference type="ARBA" id="ARBA00023125"/>
    </source>
</evidence>
<evidence type="ECO:0000259" key="4">
    <source>
        <dbReference type="PROSITE" id="PS01124"/>
    </source>
</evidence>
<dbReference type="SMART" id="SM00342">
    <property type="entry name" value="HTH_ARAC"/>
    <property type="match status" value="1"/>
</dbReference>
<dbReference type="InterPro" id="IPR050204">
    <property type="entry name" value="AraC_XylS_family_regulators"/>
</dbReference>
<organism evidence="5 6">
    <name type="scientific">Piscinibacter gummiphilus</name>
    <dbReference type="NCBI Taxonomy" id="946333"/>
    <lineage>
        <taxon>Bacteria</taxon>
        <taxon>Pseudomonadati</taxon>
        <taxon>Pseudomonadota</taxon>
        <taxon>Betaproteobacteria</taxon>
        <taxon>Burkholderiales</taxon>
        <taxon>Sphaerotilaceae</taxon>
        <taxon>Piscinibacter</taxon>
    </lineage>
</organism>
<name>A0ABZ0CQS4_9BURK</name>
<reference evidence="5 6" key="1">
    <citation type="submission" date="2023-10" db="EMBL/GenBank/DDBJ databases">
        <title>Bacteria for the degradation of biodegradable plastic PBAT(Polybutylene adipate terephthalate).</title>
        <authorList>
            <person name="Weon H.-Y."/>
            <person name="Yeon J."/>
        </authorList>
    </citation>
    <scope>NUCLEOTIDE SEQUENCE [LARGE SCALE GENOMIC DNA]</scope>
    <source>
        <strain evidence="5 6">SBD 7-3</strain>
    </source>
</reference>
<dbReference type="PROSITE" id="PS01124">
    <property type="entry name" value="HTH_ARAC_FAMILY_2"/>
    <property type="match status" value="1"/>
</dbReference>
<dbReference type="PANTHER" id="PTHR46796">
    <property type="entry name" value="HTH-TYPE TRANSCRIPTIONAL ACTIVATOR RHAS-RELATED"/>
    <property type="match status" value="1"/>
</dbReference>
<evidence type="ECO:0000313" key="6">
    <source>
        <dbReference type="Proteomes" id="UP001303946"/>
    </source>
</evidence>
<dbReference type="Proteomes" id="UP001303946">
    <property type="component" value="Chromosome"/>
</dbReference>
<keyword evidence="6" id="KW-1185">Reference proteome</keyword>
<evidence type="ECO:0000256" key="3">
    <source>
        <dbReference type="ARBA" id="ARBA00023163"/>
    </source>
</evidence>